<evidence type="ECO:0000256" key="4">
    <source>
        <dbReference type="ARBA" id="ARBA00023040"/>
    </source>
</evidence>
<dbReference type="Proteomes" id="UP001162164">
    <property type="component" value="Unassembled WGS sequence"/>
</dbReference>
<dbReference type="EMBL" id="JAPWTJ010000022">
    <property type="protein sequence ID" value="KAJ8984970.1"/>
    <property type="molecule type" value="Genomic_DNA"/>
</dbReference>
<evidence type="ECO:0000256" key="3">
    <source>
        <dbReference type="ARBA" id="ARBA00022989"/>
    </source>
</evidence>
<dbReference type="InterPro" id="IPR000337">
    <property type="entry name" value="GPCR_3"/>
</dbReference>
<keyword evidence="6" id="KW-0675">Receptor</keyword>
<dbReference type="SUPFAM" id="SSF53822">
    <property type="entry name" value="Periplasmic binding protein-like I"/>
    <property type="match status" value="1"/>
</dbReference>
<gene>
    <name evidence="11" type="ORF">NQ317_007840</name>
</gene>
<keyword evidence="8" id="KW-0807">Transducer</keyword>
<dbReference type="InterPro" id="IPR002455">
    <property type="entry name" value="GPCR3_GABA-B"/>
</dbReference>
<evidence type="ECO:0000256" key="1">
    <source>
        <dbReference type="ARBA" id="ARBA00004141"/>
    </source>
</evidence>
<evidence type="ECO:0000256" key="7">
    <source>
        <dbReference type="ARBA" id="ARBA00023180"/>
    </source>
</evidence>
<evidence type="ECO:0000256" key="8">
    <source>
        <dbReference type="ARBA" id="ARBA00023224"/>
    </source>
</evidence>
<evidence type="ECO:0000259" key="10">
    <source>
        <dbReference type="Pfam" id="PF01094"/>
    </source>
</evidence>
<keyword evidence="9" id="KW-0732">Signal</keyword>
<keyword evidence="7" id="KW-0325">Glycoprotein</keyword>
<name>A0ABQ9K2X2_9CUCU</name>
<dbReference type="Pfam" id="PF01094">
    <property type="entry name" value="ANF_receptor"/>
    <property type="match status" value="1"/>
</dbReference>
<evidence type="ECO:0000256" key="6">
    <source>
        <dbReference type="ARBA" id="ARBA00023170"/>
    </source>
</evidence>
<evidence type="ECO:0000256" key="5">
    <source>
        <dbReference type="ARBA" id="ARBA00023136"/>
    </source>
</evidence>
<evidence type="ECO:0000313" key="12">
    <source>
        <dbReference type="Proteomes" id="UP001162164"/>
    </source>
</evidence>
<proteinExistence type="predicted"/>
<organism evidence="11 12">
    <name type="scientific">Molorchus minor</name>
    <dbReference type="NCBI Taxonomy" id="1323400"/>
    <lineage>
        <taxon>Eukaryota</taxon>
        <taxon>Metazoa</taxon>
        <taxon>Ecdysozoa</taxon>
        <taxon>Arthropoda</taxon>
        <taxon>Hexapoda</taxon>
        <taxon>Insecta</taxon>
        <taxon>Pterygota</taxon>
        <taxon>Neoptera</taxon>
        <taxon>Endopterygota</taxon>
        <taxon>Coleoptera</taxon>
        <taxon>Polyphaga</taxon>
        <taxon>Cucujiformia</taxon>
        <taxon>Chrysomeloidea</taxon>
        <taxon>Cerambycidae</taxon>
        <taxon>Lamiinae</taxon>
        <taxon>Monochamini</taxon>
        <taxon>Molorchus</taxon>
    </lineage>
</organism>
<dbReference type="Gene3D" id="3.40.50.2300">
    <property type="match status" value="2"/>
</dbReference>
<evidence type="ECO:0000256" key="2">
    <source>
        <dbReference type="ARBA" id="ARBA00022692"/>
    </source>
</evidence>
<feature type="chain" id="PRO_5046183410" description="Receptor ligand binding region domain-containing protein" evidence="9">
    <location>
        <begin position="23"/>
        <end position="293"/>
    </location>
</feature>
<sequence length="293" mass="33160">MWPTHPFQKYLCILFLSAALLTTFISVKDRYDVYDNSTMFVNISDDDFLLMEEDPDNGYFNVENSLISHINFSDVNSVKDAKRDNHIIYILGLFELTTKWGRRLEGDSEMSAARLAVQHINVVDILPGYTFELLVNDTKCDPGVGIDRFFHAVYSKKIILMLLGAGCSNVSERLAHVVPYWNIIQVCTKSDSGGISNPDLVSFGSTTPSLSDRNKFPLFFRTVAPDTSHNSAKIKFVKEFRWSVVATFSQSENAYLLPVNHLVTDLERANVSCISTVTFSLDNYKEQLRVLKV</sequence>
<evidence type="ECO:0000256" key="9">
    <source>
        <dbReference type="SAM" id="SignalP"/>
    </source>
</evidence>
<feature type="signal peptide" evidence="9">
    <location>
        <begin position="1"/>
        <end position="22"/>
    </location>
</feature>
<protein>
    <recommendedName>
        <fullName evidence="10">Receptor ligand binding region domain-containing protein</fullName>
    </recommendedName>
</protein>
<reference evidence="11" key="1">
    <citation type="journal article" date="2023" name="Insect Mol. Biol.">
        <title>Genome sequencing provides insights into the evolution of gene families encoding plant cell wall-degrading enzymes in longhorned beetles.</title>
        <authorList>
            <person name="Shin N.R."/>
            <person name="Okamura Y."/>
            <person name="Kirsch R."/>
            <person name="Pauchet Y."/>
        </authorList>
    </citation>
    <scope>NUCLEOTIDE SEQUENCE</scope>
    <source>
        <strain evidence="11">MMC_N1</strain>
    </source>
</reference>
<dbReference type="InterPro" id="IPR001828">
    <property type="entry name" value="ANF_lig-bd_rcpt"/>
</dbReference>
<dbReference type="InterPro" id="IPR028082">
    <property type="entry name" value="Peripla_BP_I"/>
</dbReference>
<keyword evidence="12" id="KW-1185">Reference proteome</keyword>
<evidence type="ECO:0000313" key="11">
    <source>
        <dbReference type="EMBL" id="KAJ8984970.1"/>
    </source>
</evidence>
<keyword evidence="4" id="KW-0297">G-protein coupled receptor</keyword>
<comment type="subcellular location">
    <subcellularLocation>
        <location evidence="1">Membrane</location>
        <topology evidence="1">Multi-pass membrane protein</topology>
    </subcellularLocation>
</comment>
<feature type="domain" description="Receptor ligand binding region" evidence="10">
    <location>
        <begin position="109"/>
        <end position="278"/>
    </location>
</feature>
<keyword evidence="3" id="KW-1133">Transmembrane helix</keyword>
<dbReference type="PANTHER" id="PTHR10519:SF46">
    <property type="entry name" value="METABOTROPIC GABA-B RECEPTOR SUBTYPE 3, ISOFORM A"/>
    <property type="match status" value="1"/>
</dbReference>
<comment type="caution">
    <text evidence="11">The sequence shown here is derived from an EMBL/GenBank/DDBJ whole genome shotgun (WGS) entry which is preliminary data.</text>
</comment>
<keyword evidence="5" id="KW-0472">Membrane</keyword>
<dbReference type="PRINTS" id="PR00248">
    <property type="entry name" value="GPCRMGR"/>
</dbReference>
<feature type="non-terminal residue" evidence="11">
    <location>
        <position position="293"/>
    </location>
</feature>
<keyword evidence="2" id="KW-0812">Transmembrane</keyword>
<accession>A0ABQ9K2X2</accession>
<dbReference type="PANTHER" id="PTHR10519">
    <property type="entry name" value="GABA-B RECEPTOR"/>
    <property type="match status" value="1"/>
</dbReference>